<reference evidence="5" key="1">
    <citation type="submission" date="2022-06" db="EMBL/GenBank/DDBJ databases">
        <title>A novel DMS-producing enzyme.</title>
        <authorList>
            <person name="Zhang Y."/>
        </authorList>
    </citation>
    <scope>NUCLEOTIDE SEQUENCE</scope>
    <source>
        <strain evidence="5">RT37</strain>
    </source>
</reference>
<name>A0AAU7KFN5_9GAMM</name>
<evidence type="ECO:0000256" key="2">
    <source>
        <dbReference type="PIRNR" id="PIRNR036893"/>
    </source>
</evidence>
<dbReference type="RefSeq" id="WP_348827000.1">
    <property type="nucleotide sequence ID" value="NZ_CP098827.1"/>
</dbReference>
<dbReference type="InterPro" id="IPR047202">
    <property type="entry name" value="Lipocalin_Blc-like_dom"/>
</dbReference>
<dbReference type="CDD" id="cd19438">
    <property type="entry name" value="lipocalin_Blc-like"/>
    <property type="match status" value="1"/>
</dbReference>
<evidence type="ECO:0000256" key="1">
    <source>
        <dbReference type="ARBA" id="ARBA00006889"/>
    </source>
</evidence>
<dbReference type="PANTHER" id="PTHR10612:SF34">
    <property type="entry name" value="APOLIPOPROTEIN D"/>
    <property type="match status" value="1"/>
</dbReference>
<gene>
    <name evidence="5" type="ORF">NFG58_16545</name>
</gene>
<comment type="similarity">
    <text evidence="1 2">Belongs to the calycin superfamily. Lipocalin family.</text>
</comment>
<keyword evidence="3" id="KW-0564">Palmitate</keyword>
<organism evidence="5">
    <name type="scientific">Halomonas sp. RT37</name>
    <dbReference type="NCBI Taxonomy" id="2950872"/>
    <lineage>
        <taxon>Bacteria</taxon>
        <taxon>Pseudomonadati</taxon>
        <taxon>Pseudomonadota</taxon>
        <taxon>Gammaproteobacteria</taxon>
        <taxon>Oceanospirillales</taxon>
        <taxon>Halomonadaceae</taxon>
        <taxon>Halomonas</taxon>
    </lineage>
</organism>
<keyword evidence="2" id="KW-0732">Signal</keyword>
<dbReference type="PIRSF" id="PIRSF036893">
    <property type="entry name" value="Lipocalin_ApoD"/>
    <property type="match status" value="1"/>
</dbReference>
<dbReference type="SUPFAM" id="SSF50814">
    <property type="entry name" value="Lipocalins"/>
    <property type="match status" value="1"/>
</dbReference>
<keyword evidence="2 3" id="KW-0449">Lipoprotein</keyword>
<dbReference type="InterPro" id="IPR000566">
    <property type="entry name" value="Lipocln_cytosolic_FA-bd_dom"/>
</dbReference>
<dbReference type="EMBL" id="CP098827">
    <property type="protein sequence ID" value="XBO70214.1"/>
    <property type="molecule type" value="Genomic_DNA"/>
</dbReference>
<protein>
    <recommendedName>
        <fullName evidence="2">Outer membrane lipoprotein Blc</fullName>
    </recommendedName>
</protein>
<keyword evidence="2" id="KW-0446">Lipid-binding</keyword>
<dbReference type="Gene3D" id="2.40.128.20">
    <property type="match status" value="1"/>
</dbReference>
<dbReference type="InterPro" id="IPR012674">
    <property type="entry name" value="Calycin"/>
</dbReference>
<comment type="subcellular location">
    <subcellularLocation>
        <location evidence="2">Cell outer membrane</location>
    </subcellularLocation>
</comment>
<evidence type="ECO:0000313" key="5">
    <source>
        <dbReference type="EMBL" id="XBO70214.1"/>
    </source>
</evidence>
<dbReference type="PROSITE" id="PS51257">
    <property type="entry name" value="PROKAR_LIPOPROTEIN"/>
    <property type="match status" value="1"/>
</dbReference>
<dbReference type="InterPro" id="IPR022271">
    <property type="entry name" value="Lipocalin_ApoD"/>
</dbReference>
<evidence type="ECO:0000256" key="3">
    <source>
        <dbReference type="PIRSR" id="PIRSR036893-52"/>
    </source>
</evidence>
<feature type="lipid moiety-binding region" description="N-palmitoyl cysteine" evidence="3">
    <location>
        <position position="35"/>
    </location>
</feature>
<dbReference type="GO" id="GO:0006950">
    <property type="term" value="P:response to stress"/>
    <property type="evidence" value="ECO:0007669"/>
    <property type="project" value="UniProtKB-ARBA"/>
</dbReference>
<dbReference type="GO" id="GO:0009279">
    <property type="term" value="C:cell outer membrane"/>
    <property type="evidence" value="ECO:0007669"/>
    <property type="project" value="UniProtKB-SubCell"/>
</dbReference>
<accession>A0AAU7KFN5</accession>
<comment type="function">
    <text evidence="2">Involved in the storage or transport of lipids necessary for membrane maintenance under stressful conditions. Displays a binding preference for lysophospholipids.</text>
</comment>
<keyword evidence="2" id="KW-0472">Membrane</keyword>
<dbReference type="AlphaFoldDB" id="A0AAU7KFN5"/>
<keyword evidence="2" id="KW-0998">Cell outer membrane</keyword>
<dbReference type="PANTHER" id="PTHR10612">
    <property type="entry name" value="APOLIPOPROTEIN D"/>
    <property type="match status" value="1"/>
</dbReference>
<dbReference type="Pfam" id="PF08212">
    <property type="entry name" value="Lipocalin_2"/>
    <property type="match status" value="1"/>
</dbReference>
<dbReference type="InterPro" id="IPR022272">
    <property type="entry name" value="Lipocalin_CS"/>
</dbReference>
<comment type="subunit">
    <text evidence="2">Homodimer.</text>
</comment>
<feature type="lipid moiety-binding region" description="S-diacylglycerol cysteine" evidence="3">
    <location>
        <position position="35"/>
    </location>
</feature>
<dbReference type="GO" id="GO:0008289">
    <property type="term" value="F:lipid binding"/>
    <property type="evidence" value="ECO:0007669"/>
    <property type="project" value="UniProtKB-UniRule"/>
</dbReference>
<dbReference type="PRINTS" id="PR01171">
    <property type="entry name" value="BCTLIPOCALIN"/>
</dbReference>
<proteinExistence type="inferred from homology"/>
<sequence length="198" mass="21943">MDTQGRRPSSAPARKPTRLSTLLAAVGAPLVLSACTGLPSGTQPIDDFALEDYLGRWYEIARFDHSFEEGLDCVTADYATRDDGGIQVINRGVDLSKGEPDVAEGKAYLLEEDNVGRLKVSFFGPFYASYNILALDDAGQWSLVTGPDRDYLWILARSPQLDDATYRSLVQRAQDLDYPVEELIEVEQGEECEPYRQG</sequence>
<evidence type="ECO:0000259" key="4">
    <source>
        <dbReference type="Pfam" id="PF08212"/>
    </source>
</evidence>
<feature type="signal peptide" evidence="2">
    <location>
        <begin position="1"/>
        <end position="34"/>
    </location>
</feature>
<dbReference type="PROSITE" id="PS00213">
    <property type="entry name" value="LIPOCALIN"/>
    <property type="match status" value="1"/>
</dbReference>
<feature type="chain" id="PRO_5043115497" description="Outer membrane lipoprotein Blc" evidence="2">
    <location>
        <begin position="35"/>
        <end position="198"/>
    </location>
</feature>
<feature type="domain" description="Lipocalin/cytosolic fatty-acid binding" evidence="4">
    <location>
        <begin position="50"/>
        <end position="188"/>
    </location>
</feature>
<dbReference type="InterPro" id="IPR002446">
    <property type="entry name" value="Lipocalin_bac"/>
</dbReference>